<evidence type="ECO:0000256" key="2">
    <source>
        <dbReference type="ARBA" id="ARBA00020355"/>
    </source>
</evidence>
<dbReference type="GO" id="GO:0033554">
    <property type="term" value="P:cellular response to stress"/>
    <property type="evidence" value="ECO:0007669"/>
    <property type="project" value="UniProtKB-ARBA"/>
</dbReference>
<dbReference type="FunFam" id="2.60.120.10:FF:000039">
    <property type="entry name" value="cAMP-dependent protein kinase regulatory subunit"/>
    <property type="match status" value="1"/>
</dbReference>
<evidence type="ECO:0000256" key="8">
    <source>
        <dbReference type="SAM" id="MobiDB-lite"/>
    </source>
</evidence>
<dbReference type="FunFam" id="2.60.120.10:FF:000006">
    <property type="entry name" value="cAMP-dependent protein kinase type I-alpha regulatory subunit"/>
    <property type="match status" value="1"/>
</dbReference>
<dbReference type="AlphaFoldDB" id="A0A0G4F309"/>
<feature type="domain" description="Cyclic nucleotide-binding" evidence="9">
    <location>
        <begin position="176"/>
        <end position="297"/>
    </location>
</feature>
<dbReference type="STRING" id="1169540.A0A0G4F309"/>
<dbReference type="EMBL" id="CDMY01000366">
    <property type="protein sequence ID" value="CEM06144.1"/>
    <property type="molecule type" value="Genomic_DNA"/>
</dbReference>
<evidence type="ECO:0000256" key="1">
    <source>
        <dbReference type="ARBA" id="ARBA00005753"/>
    </source>
</evidence>
<dbReference type="VEuPathDB" id="CryptoDB:Vbra_5570"/>
<dbReference type="InterPro" id="IPR018490">
    <property type="entry name" value="cNMP-bd_dom_sf"/>
</dbReference>
<dbReference type="Pfam" id="PF00027">
    <property type="entry name" value="cNMP_binding"/>
    <property type="match status" value="2"/>
</dbReference>
<dbReference type="InterPro" id="IPR014710">
    <property type="entry name" value="RmlC-like_jellyroll"/>
</dbReference>
<name>A0A0G4F309_VITBC</name>
<dbReference type="SMART" id="SM00100">
    <property type="entry name" value="cNMP"/>
    <property type="match status" value="2"/>
</dbReference>
<accession>A0A0G4F309</accession>
<dbReference type="InterPro" id="IPR050503">
    <property type="entry name" value="cAMP-dep_PK_reg_su-like"/>
</dbReference>
<evidence type="ECO:0000313" key="10">
    <source>
        <dbReference type="EMBL" id="CEM06144.1"/>
    </source>
</evidence>
<evidence type="ECO:0000259" key="9">
    <source>
        <dbReference type="PROSITE" id="PS50042"/>
    </source>
</evidence>
<dbReference type="Gene3D" id="2.60.120.10">
    <property type="entry name" value="Jelly Rolls"/>
    <property type="match status" value="2"/>
</dbReference>
<comment type="similarity">
    <text evidence="1">Belongs to the cAMP-dependent kinase regulatory chain family.</text>
</comment>
<dbReference type="CDD" id="cd22964">
    <property type="entry name" value="DD_CrRSP_unchar"/>
    <property type="match status" value="1"/>
</dbReference>
<protein>
    <recommendedName>
        <fullName evidence="2">cAMP-dependent protein kinase regulatory subunit</fullName>
    </recommendedName>
</protein>
<keyword evidence="5" id="KW-0677">Repeat</keyword>
<dbReference type="PROSITE" id="PS00889">
    <property type="entry name" value="CNMP_BINDING_2"/>
    <property type="match status" value="2"/>
</dbReference>
<dbReference type="GO" id="GO:0034236">
    <property type="term" value="F:protein kinase A catalytic subunit binding"/>
    <property type="evidence" value="ECO:0007669"/>
    <property type="project" value="TreeGrafter"/>
</dbReference>
<dbReference type="FunCoup" id="A0A0G4F309">
    <property type="interactions" value="46"/>
</dbReference>
<dbReference type="GO" id="GO:0030552">
    <property type="term" value="F:cAMP binding"/>
    <property type="evidence" value="ECO:0007669"/>
    <property type="project" value="UniProtKB-KW"/>
</dbReference>
<dbReference type="OrthoDB" id="417078at2759"/>
<keyword evidence="11" id="KW-1185">Reference proteome</keyword>
<dbReference type="InParanoid" id="A0A0G4F309"/>
<dbReference type="PhylomeDB" id="A0A0G4F309"/>
<keyword evidence="4" id="KW-0116">cAMP-binding</keyword>
<keyword evidence="3" id="KW-0597">Phosphoprotein</keyword>
<dbReference type="PROSITE" id="PS00888">
    <property type="entry name" value="CNMP_BINDING_1"/>
    <property type="match status" value="2"/>
</dbReference>
<gene>
    <name evidence="10" type="ORF">Vbra_5570</name>
</gene>
<organism evidence="10 11">
    <name type="scientific">Vitrella brassicaformis (strain CCMP3155)</name>
    <dbReference type="NCBI Taxonomy" id="1169540"/>
    <lineage>
        <taxon>Eukaryota</taxon>
        <taxon>Sar</taxon>
        <taxon>Alveolata</taxon>
        <taxon>Colpodellida</taxon>
        <taxon>Vitrellaceae</taxon>
        <taxon>Vitrella</taxon>
    </lineage>
</organism>
<evidence type="ECO:0000313" key="11">
    <source>
        <dbReference type="Proteomes" id="UP000041254"/>
    </source>
</evidence>
<reference evidence="10 11" key="1">
    <citation type="submission" date="2014-11" db="EMBL/GenBank/DDBJ databases">
        <authorList>
            <person name="Zhu J."/>
            <person name="Qi W."/>
            <person name="Song R."/>
        </authorList>
    </citation>
    <scope>NUCLEOTIDE SEQUENCE [LARGE SCALE GENOMIC DNA]</scope>
</reference>
<keyword evidence="6" id="KW-0547">Nucleotide-binding</keyword>
<keyword evidence="7" id="KW-0114">cAMP</keyword>
<dbReference type="InterPro" id="IPR000595">
    <property type="entry name" value="cNMP-bd_dom"/>
</dbReference>
<dbReference type="PRINTS" id="PR00103">
    <property type="entry name" value="CAMPKINASE"/>
</dbReference>
<dbReference type="OMA" id="SQTRCVG"/>
<evidence type="ECO:0000256" key="6">
    <source>
        <dbReference type="ARBA" id="ARBA00022741"/>
    </source>
</evidence>
<feature type="domain" description="Cyclic nucleotide-binding" evidence="9">
    <location>
        <begin position="300"/>
        <end position="419"/>
    </location>
</feature>
<evidence type="ECO:0000256" key="3">
    <source>
        <dbReference type="ARBA" id="ARBA00022553"/>
    </source>
</evidence>
<proteinExistence type="inferred from homology"/>
<dbReference type="CDD" id="cd00038">
    <property type="entry name" value="CAP_ED"/>
    <property type="match status" value="2"/>
</dbReference>
<dbReference type="Proteomes" id="UP000041254">
    <property type="component" value="Unassembled WGS sequence"/>
</dbReference>
<dbReference type="PANTHER" id="PTHR11635:SF152">
    <property type="entry name" value="CAMP-DEPENDENT PROTEIN KINASE TYPE I REGULATORY SUBUNIT-RELATED"/>
    <property type="match status" value="1"/>
</dbReference>
<dbReference type="PANTHER" id="PTHR11635">
    <property type="entry name" value="CAMP-DEPENDENT PROTEIN KINASE REGULATORY CHAIN"/>
    <property type="match status" value="1"/>
</dbReference>
<dbReference type="GO" id="GO:0004862">
    <property type="term" value="F:cAMP-dependent protein kinase inhibitor activity"/>
    <property type="evidence" value="ECO:0007669"/>
    <property type="project" value="TreeGrafter"/>
</dbReference>
<sequence>MSAAEHQDYIQSKINPLLEALVTQLLLDKPDDPAPYMVSWLCKEAKLPAPGGMAGATMGPPQHRSSVNEGVLQEEIGRLKEYIRDLEAKCGIKAPPEEDEHHEEDDEDDEDEEDEDTVEEMPAMPPKAYASRGPRQSVSAEAYGKWNQKKAFVAPVYQKGDDQKARIQAVLEQSFLFRNLEEKDMKTVIDAMQEKVVSAGTRIIQQGDDGDCLFVVESGTIDCYKKFPGEDDEKLVKVCQSGDAFGELALLYNCPRAASVNARDNCVLWQLDRESFNHIVKEAASKKRELYEGFLKKVPLLESMDAYERSKIADALKTETYKDGDVIVSQGEPGDKFYIVEEGKAVATKSFVQGQSPQEVMQFGSGDYFGELALLKNEPRAANVIAKSDLRVAALDRRSFKRLLGNLEDILKRNTARYE</sequence>
<feature type="region of interest" description="Disordered" evidence="8">
    <location>
        <begin position="91"/>
        <end position="136"/>
    </location>
</feature>
<dbReference type="PROSITE" id="PS50042">
    <property type="entry name" value="CNMP_BINDING_3"/>
    <property type="match status" value="2"/>
</dbReference>
<dbReference type="InterPro" id="IPR018488">
    <property type="entry name" value="cNMP-bd_CS"/>
</dbReference>
<dbReference type="GO" id="GO:0005952">
    <property type="term" value="C:cAMP-dependent protein kinase complex"/>
    <property type="evidence" value="ECO:0007669"/>
    <property type="project" value="InterPro"/>
</dbReference>
<evidence type="ECO:0000256" key="4">
    <source>
        <dbReference type="ARBA" id="ARBA00022566"/>
    </source>
</evidence>
<dbReference type="GO" id="GO:0005829">
    <property type="term" value="C:cytosol"/>
    <property type="evidence" value="ECO:0007669"/>
    <property type="project" value="TreeGrafter"/>
</dbReference>
<dbReference type="SUPFAM" id="SSF51206">
    <property type="entry name" value="cAMP-binding domain-like"/>
    <property type="match status" value="2"/>
</dbReference>
<evidence type="ECO:0000256" key="5">
    <source>
        <dbReference type="ARBA" id="ARBA00022737"/>
    </source>
</evidence>
<feature type="compositionally biased region" description="Acidic residues" evidence="8">
    <location>
        <begin position="97"/>
        <end position="119"/>
    </location>
</feature>
<evidence type="ECO:0000256" key="7">
    <source>
        <dbReference type="ARBA" id="ARBA00023149"/>
    </source>
</evidence>